<proteinExistence type="predicted"/>
<dbReference type="EMBL" id="MCGO01000022">
    <property type="protein sequence ID" value="ORY44312.1"/>
    <property type="molecule type" value="Genomic_DNA"/>
</dbReference>
<feature type="transmembrane region" description="Helical" evidence="1">
    <location>
        <begin position="90"/>
        <end position="110"/>
    </location>
</feature>
<reference evidence="2 3" key="1">
    <citation type="submission" date="2016-07" db="EMBL/GenBank/DDBJ databases">
        <title>Pervasive Adenine N6-methylation of Active Genes in Fungi.</title>
        <authorList>
            <consortium name="DOE Joint Genome Institute"/>
            <person name="Mondo S.J."/>
            <person name="Dannebaum R.O."/>
            <person name="Kuo R.C."/>
            <person name="Labutti K."/>
            <person name="Haridas S."/>
            <person name="Kuo A."/>
            <person name="Salamov A."/>
            <person name="Ahrendt S.R."/>
            <person name="Lipzen A."/>
            <person name="Sullivan W."/>
            <person name="Andreopoulos W.B."/>
            <person name="Clum A."/>
            <person name="Lindquist E."/>
            <person name="Daum C."/>
            <person name="Ramamoorthy G.K."/>
            <person name="Gryganskyi A."/>
            <person name="Culley D."/>
            <person name="Magnuson J.K."/>
            <person name="James T.Y."/>
            <person name="O'Malley M.A."/>
            <person name="Stajich J.E."/>
            <person name="Spatafora J.W."/>
            <person name="Visel A."/>
            <person name="Grigoriev I.V."/>
        </authorList>
    </citation>
    <scope>NUCLEOTIDE SEQUENCE [LARGE SCALE GENOMIC DNA]</scope>
    <source>
        <strain evidence="2 3">JEL800</strain>
    </source>
</reference>
<feature type="transmembrane region" description="Helical" evidence="1">
    <location>
        <begin position="34"/>
        <end position="54"/>
    </location>
</feature>
<feature type="transmembrane region" description="Helical" evidence="1">
    <location>
        <begin position="158"/>
        <end position="176"/>
    </location>
</feature>
<keyword evidence="1" id="KW-0812">Transmembrane</keyword>
<feature type="transmembrane region" description="Helical" evidence="1">
    <location>
        <begin position="66"/>
        <end position="84"/>
    </location>
</feature>
<evidence type="ECO:0000313" key="3">
    <source>
        <dbReference type="Proteomes" id="UP000193642"/>
    </source>
</evidence>
<accession>A0A1Y2CBA4</accession>
<name>A0A1Y2CBA4_9FUNG</name>
<organism evidence="2 3">
    <name type="scientific">Rhizoclosmatium globosum</name>
    <dbReference type="NCBI Taxonomy" id="329046"/>
    <lineage>
        <taxon>Eukaryota</taxon>
        <taxon>Fungi</taxon>
        <taxon>Fungi incertae sedis</taxon>
        <taxon>Chytridiomycota</taxon>
        <taxon>Chytridiomycota incertae sedis</taxon>
        <taxon>Chytridiomycetes</taxon>
        <taxon>Chytridiales</taxon>
        <taxon>Chytriomycetaceae</taxon>
        <taxon>Rhizoclosmatium</taxon>
    </lineage>
</organism>
<keyword evidence="1" id="KW-0472">Membrane</keyword>
<protein>
    <submittedName>
        <fullName evidence="2">Uncharacterized protein</fullName>
    </submittedName>
</protein>
<evidence type="ECO:0000313" key="2">
    <source>
        <dbReference type="EMBL" id="ORY44312.1"/>
    </source>
</evidence>
<gene>
    <name evidence="2" type="ORF">BCR33DRAFT_218998</name>
</gene>
<dbReference type="Proteomes" id="UP000193642">
    <property type="component" value="Unassembled WGS sequence"/>
</dbReference>
<dbReference type="AlphaFoldDB" id="A0A1Y2CBA4"/>
<keyword evidence="3" id="KW-1185">Reference proteome</keyword>
<comment type="caution">
    <text evidence="2">The sequence shown here is derived from an EMBL/GenBank/DDBJ whole genome shotgun (WGS) entry which is preliminary data.</text>
</comment>
<evidence type="ECO:0000256" key="1">
    <source>
        <dbReference type="SAM" id="Phobius"/>
    </source>
</evidence>
<keyword evidence="1" id="KW-1133">Transmembrane helix</keyword>
<feature type="transmembrane region" description="Helical" evidence="1">
    <location>
        <begin position="122"/>
        <end position="146"/>
    </location>
</feature>
<sequence>MAGILGFLLACVFAVVPFVTTFFAKNYLLVRWTVVPLAFLGCLCSSFVVSGFWHRRHELNSHQSQSHLLFAGLVFGSIVAAIFTGANLPLMYLVGIIAVARLLAVIVARLQFNQLSLIQNEIIKCGLIATIAIYPTTLLLDAAIDIASCVAGTTSCSWFQLCVLCGLDCTSSISWYRSMNGRRMLLTGYWRYSSSSPYFR</sequence>